<proteinExistence type="predicted"/>
<comment type="subcellular location">
    <subcellularLocation>
        <location evidence="1">Cell membrane</location>
        <topology evidence="1">Multi-pass membrane protein</topology>
    </subcellularLocation>
</comment>
<feature type="transmembrane region" description="Helical" evidence="6">
    <location>
        <begin position="79"/>
        <end position="95"/>
    </location>
</feature>
<evidence type="ECO:0000256" key="1">
    <source>
        <dbReference type="ARBA" id="ARBA00004651"/>
    </source>
</evidence>
<feature type="transmembrane region" description="Helical" evidence="6">
    <location>
        <begin position="15"/>
        <end position="38"/>
    </location>
</feature>
<organism evidence="8 9">
    <name type="scientific">Helicobacter mehlei</name>
    <dbReference type="NCBI Taxonomy" id="2316080"/>
    <lineage>
        <taxon>Bacteria</taxon>
        <taxon>Pseudomonadati</taxon>
        <taxon>Campylobacterota</taxon>
        <taxon>Epsilonproteobacteria</taxon>
        <taxon>Campylobacterales</taxon>
        <taxon>Helicobacteraceae</taxon>
        <taxon>Helicobacter</taxon>
    </lineage>
</organism>
<dbReference type="CDD" id="cd16015">
    <property type="entry name" value="LTA_synthase"/>
    <property type="match status" value="1"/>
</dbReference>
<gene>
    <name evidence="8" type="ORF">FNE76_05465</name>
</gene>
<dbReference type="RefSeq" id="WP_120947474.1">
    <property type="nucleotide sequence ID" value="NZ_QXQP01000002.1"/>
</dbReference>
<sequence length="706" mass="79586">MPLVFPSRVSLGQRFFHLLLTTLFFSLFLTAFFICLRLGFLGYMGIYKDALALHGHALSSLSSQIWQTLGNGIRYDNRMVAIFGLVFLLLALLLIKTKAQRKVCNTYALLVIALCVFLQIANMTFYSIYGGVFDANLLEVFDESPKTLLSMALRGEYFIGTKTLIWLVLSLLSFWVYLRVAKIAQIFYEVFKDFSLKVILGLTGACLAFFMLISINARFGLTAISLDSAIQPAENVFLRQITPGAFRNLYLVFKNHTKSQKITFASFSSKPLLQATQEYFNLPSDTPPPLDLGKLLEHQSTNPLKPSITHVFYIVSESLSSWHFDPKFDSIGLVSALKSLDDHQHGFIFPLFLENAKRTVKSLDVQITGLMGINDTNFVNMGVKIPSLPTAIGNQMKGLGFHNVFYYGGSGIWNRLDSFTKLQGFDDLIFNTYLLRFAKHKLASNSKIYPQPLESEWGVHDNILFDYILEKTPTDQPTFSMVMTLSNHTTRNVNLKAFGVPLESIQAFVKATPKSQDLPNANFLGHVYWYDKVLVDFIKKASAKFPNSLFIITGDHFDRSFEYAKNNLYWKKSVPLILYAPSLKPQQIRCMGAHIDIAPTIMELIAPKGYTYASFGKPLFSNANTSNTCLDDPALGFEVIAAKGQEGIDFLYGKDEPNKLFYVQKGQLIQHKTNSQDLKLAKQLLERDNTANGLSWHYLFKGGVIK</sequence>
<evidence type="ECO:0000256" key="4">
    <source>
        <dbReference type="ARBA" id="ARBA00022989"/>
    </source>
</evidence>
<feature type="transmembrane region" description="Helical" evidence="6">
    <location>
        <begin position="198"/>
        <end position="221"/>
    </location>
</feature>
<dbReference type="InterPro" id="IPR000917">
    <property type="entry name" value="Sulfatase_N"/>
</dbReference>
<dbReference type="GO" id="GO:0005886">
    <property type="term" value="C:plasma membrane"/>
    <property type="evidence" value="ECO:0007669"/>
    <property type="project" value="UniProtKB-SubCell"/>
</dbReference>
<keyword evidence="3 6" id="KW-0812">Transmembrane</keyword>
<dbReference type="PANTHER" id="PTHR47371:SF3">
    <property type="entry name" value="PHOSPHOGLYCEROL TRANSFERASE I"/>
    <property type="match status" value="1"/>
</dbReference>
<dbReference type="SUPFAM" id="SSF53649">
    <property type="entry name" value="Alkaline phosphatase-like"/>
    <property type="match status" value="1"/>
</dbReference>
<reference evidence="8" key="1">
    <citation type="submission" date="2019-07" db="EMBL/GenBank/DDBJ databases">
        <title>Helicobacter labacensis sp. nov., Helicobacter mehlei sp. nov. and Helicobacter vulpis sp. nov., isolated from gastric mucosa of red fox (Vulpis vulpis).</title>
        <authorList>
            <person name="Kusar D."/>
            <person name="Gruntar I."/>
            <person name="Pate M."/>
            <person name="Zajc U."/>
            <person name="Ocepek M."/>
        </authorList>
    </citation>
    <scope>NUCLEOTIDE SEQUENCE [LARGE SCALE GENOMIC DNA]</scope>
    <source>
        <strain evidence="8">L8b</strain>
    </source>
</reference>
<feature type="transmembrane region" description="Helical" evidence="6">
    <location>
        <begin position="107"/>
        <end position="129"/>
    </location>
</feature>
<evidence type="ECO:0000313" key="9">
    <source>
        <dbReference type="Proteomes" id="UP000319322"/>
    </source>
</evidence>
<evidence type="ECO:0000313" key="8">
    <source>
        <dbReference type="EMBL" id="TSA82608.1"/>
    </source>
</evidence>
<dbReference type="EMBL" id="VKGC01000013">
    <property type="protein sequence ID" value="TSA82608.1"/>
    <property type="molecule type" value="Genomic_DNA"/>
</dbReference>
<protein>
    <submittedName>
        <fullName evidence="8">LTA synthase family protein</fullName>
    </submittedName>
</protein>
<keyword evidence="2" id="KW-1003">Cell membrane</keyword>
<dbReference type="OrthoDB" id="9760224at2"/>
<evidence type="ECO:0000259" key="7">
    <source>
        <dbReference type="Pfam" id="PF00884"/>
    </source>
</evidence>
<reference evidence="8" key="2">
    <citation type="submission" date="2019-07" db="EMBL/GenBank/DDBJ databases">
        <authorList>
            <person name="Papic B."/>
        </authorList>
    </citation>
    <scope>NUCLEOTIDE SEQUENCE [LARGE SCALE GENOMIC DNA]</scope>
    <source>
        <strain evidence="8">L8b</strain>
    </source>
</reference>
<evidence type="ECO:0000256" key="2">
    <source>
        <dbReference type="ARBA" id="ARBA00022475"/>
    </source>
</evidence>
<keyword evidence="9" id="KW-1185">Reference proteome</keyword>
<dbReference type="PANTHER" id="PTHR47371">
    <property type="entry name" value="LIPOTEICHOIC ACID SYNTHASE"/>
    <property type="match status" value="1"/>
</dbReference>
<comment type="caution">
    <text evidence="8">The sequence shown here is derived from an EMBL/GenBank/DDBJ whole genome shotgun (WGS) entry which is preliminary data.</text>
</comment>
<keyword evidence="5 6" id="KW-0472">Membrane</keyword>
<feature type="transmembrane region" description="Helical" evidence="6">
    <location>
        <begin position="157"/>
        <end position="178"/>
    </location>
</feature>
<dbReference type="InterPro" id="IPR050448">
    <property type="entry name" value="OpgB/LTA_synthase_biosynth"/>
</dbReference>
<name>A0A553UQX0_9HELI</name>
<evidence type="ECO:0000256" key="5">
    <source>
        <dbReference type="ARBA" id="ARBA00023136"/>
    </source>
</evidence>
<dbReference type="InterPro" id="IPR017850">
    <property type="entry name" value="Alkaline_phosphatase_core_sf"/>
</dbReference>
<dbReference type="Gene3D" id="3.40.720.10">
    <property type="entry name" value="Alkaline Phosphatase, subunit A"/>
    <property type="match status" value="1"/>
</dbReference>
<evidence type="ECO:0000256" key="3">
    <source>
        <dbReference type="ARBA" id="ARBA00022692"/>
    </source>
</evidence>
<dbReference type="AlphaFoldDB" id="A0A553UQX0"/>
<dbReference type="Proteomes" id="UP000319322">
    <property type="component" value="Unassembled WGS sequence"/>
</dbReference>
<evidence type="ECO:0000256" key="6">
    <source>
        <dbReference type="SAM" id="Phobius"/>
    </source>
</evidence>
<keyword evidence="4 6" id="KW-1133">Transmembrane helix</keyword>
<dbReference type="Pfam" id="PF00884">
    <property type="entry name" value="Sulfatase"/>
    <property type="match status" value="1"/>
</dbReference>
<feature type="domain" description="Sulfatase N-terminal" evidence="7">
    <location>
        <begin position="310"/>
        <end position="604"/>
    </location>
</feature>
<accession>A0A553UQX0</accession>